<dbReference type="EMBL" id="JANUBB010000013">
    <property type="protein sequence ID" value="MCS3952868.1"/>
    <property type="molecule type" value="Genomic_DNA"/>
</dbReference>
<evidence type="ECO:0000313" key="4">
    <source>
        <dbReference type="Proteomes" id="UP001155010"/>
    </source>
</evidence>
<dbReference type="InterPro" id="IPR013783">
    <property type="entry name" value="Ig-like_fold"/>
</dbReference>
<evidence type="ECO:0000256" key="1">
    <source>
        <dbReference type="SAM" id="MobiDB-lite"/>
    </source>
</evidence>
<accession>A0A9X2UAN1</accession>
<dbReference type="Proteomes" id="UP001155010">
    <property type="component" value="Unassembled WGS sequence"/>
</dbReference>
<proteinExistence type="predicted"/>
<sequence length="126" mass="12940">MLLVLTFSVLVVGCSATGSEPEVEAPAAPTGLEATSQNGAIDLSWDAVGEADTYRVYRGTSSGVEASGSPLETGISPAGYTDETAENGTTYYYVVTAAAEEEGKSAESNPSGEVEKTPFADPPDRP</sequence>
<evidence type="ECO:0000259" key="2">
    <source>
        <dbReference type="PROSITE" id="PS50853"/>
    </source>
</evidence>
<dbReference type="InterPro" id="IPR036116">
    <property type="entry name" value="FN3_sf"/>
</dbReference>
<dbReference type="Pfam" id="PF25833">
    <property type="entry name" value="Fn3_SaeA_3rd"/>
    <property type="match status" value="1"/>
</dbReference>
<organism evidence="3 4">
    <name type="scientific">Salinibacter ruber</name>
    <dbReference type="NCBI Taxonomy" id="146919"/>
    <lineage>
        <taxon>Bacteria</taxon>
        <taxon>Pseudomonadati</taxon>
        <taxon>Rhodothermota</taxon>
        <taxon>Rhodothermia</taxon>
        <taxon>Rhodothermales</taxon>
        <taxon>Salinibacteraceae</taxon>
        <taxon>Salinibacter</taxon>
    </lineage>
</organism>
<evidence type="ECO:0000313" key="3">
    <source>
        <dbReference type="EMBL" id="MCS3952868.1"/>
    </source>
</evidence>
<name>A0A9X2UAN1_9BACT</name>
<dbReference type="AlphaFoldDB" id="A0A9X2UAN1"/>
<feature type="region of interest" description="Disordered" evidence="1">
    <location>
        <begin position="101"/>
        <end position="126"/>
    </location>
</feature>
<reference evidence="3" key="1">
    <citation type="submission" date="2022-08" db="EMBL/GenBank/DDBJ databases">
        <title>Genomic Encyclopedia of Type Strains, Phase V (KMG-V): Genome sequencing to study the core and pangenomes of soil and plant-associated prokaryotes.</title>
        <authorList>
            <person name="Whitman W."/>
        </authorList>
    </citation>
    <scope>NUCLEOTIDE SEQUENCE</scope>
    <source>
        <strain evidence="3">SP2017</strain>
    </source>
</reference>
<dbReference type="RefSeq" id="WP_259087292.1">
    <property type="nucleotide sequence ID" value="NZ_JANTZN010000011.1"/>
</dbReference>
<dbReference type="SUPFAM" id="SSF49265">
    <property type="entry name" value="Fibronectin type III"/>
    <property type="match status" value="1"/>
</dbReference>
<comment type="caution">
    <text evidence="3">The sequence shown here is derived from an EMBL/GenBank/DDBJ whole genome shotgun (WGS) entry which is preliminary data.</text>
</comment>
<protein>
    <submittedName>
        <fullName evidence="3">Fibronectin type 3 domain-containing protein</fullName>
    </submittedName>
</protein>
<dbReference type="Gene3D" id="2.60.40.10">
    <property type="entry name" value="Immunoglobulins"/>
    <property type="match status" value="1"/>
</dbReference>
<feature type="domain" description="Fibronectin type-III" evidence="2">
    <location>
        <begin position="25"/>
        <end position="120"/>
    </location>
</feature>
<dbReference type="PROSITE" id="PS50853">
    <property type="entry name" value="FN3"/>
    <property type="match status" value="1"/>
</dbReference>
<feature type="region of interest" description="Disordered" evidence="1">
    <location>
        <begin position="61"/>
        <end position="83"/>
    </location>
</feature>
<dbReference type="InterPro" id="IPR003961">
    <property type="entry name" value="FN3_dom"/>
</dbReference>
<dbReference type="InterPro" id="IPR058692">
    <property type="entry name" value="Fn3_SaeA_2nd"/>
</dbReference>
<gene>
    <name evidence="3" type="ORF">GGP83_002841</name>
</gene>
<feature type="compositionally biased region" description="Basic and acidic residues" evidence="1">
    <location>
        <begin position="113"/>
        <end position="126"/>
    </location>
</feature>